<dbReference type="AlphaFoldDB" id="A0A971RZW2"/>
<dbReference type="EMBL" id="JAAYEE010000048">
    <property type="protein sequence ID" value="NLW34396.1"/>
    <property type="molecule type" value="Genomic_DNA"/>
</dbReference>
<comment type="caution">
    <text evidence="1">The sequence shown here is derived from an EMBL/GenBank/DDBJ whole genome shotgun (WGS) entry which is preliminary data.</text>
</comment>
<proteinExistence type="predicted"/>
<reference evidence="1" key="2">
    <citation type="submission" date="2020-01" db="EMBL/GenBank/DDBJ databases">
        <authorList>
            <person name="Campanaro S."/>
        </authorList>
    </citation>
    <scope>NUCLEOTIDE SEQUENCE</scope>
    <source>
        <strain evidence="1">AS06rmzACSIP_7</strain>
    </source>
</reference>
<dbReference type="Proteomes" id="UP000777265">
    <property type="component" value="Unassembled WGS sequence"/>
</dbReference>
<organism evidence="1 2">
    <name type="scientific">Syntrophorhabdus aromaticivorans</name>
    <dbReference type="NCBI Taxonomy" id="328301"/>
    <lineage>
        <taxon>Bacteria</taxon>
        <taxon>Pseudomonadati</taxon>
        <taxon>Thermodesulfobacteriota</taxon>
        <taxon>Syntrophorhabdia</taxon>
        <taxon>Syntrophorhabdales</taxon>
        <taxon>Syntrophorhabdaceae</taxon>
        <taxon>Syntrophorhabdus</taxon>
    </lineage>
</organism>
<accession>A0A971RZW2</accession>
<protein>
    <submittedName>
        <fullName evidence="1">Uncharacterized protein</fullName>
    </submittedName>
</protein>
<name>A0A971RZW2_9BACT</name>
<gene>
    <name evidence="1" type="ORF">GXY80_02785</name>
</gene>
<evidence type="ECO:0000313" key="1">
    <source>
        <dbReference type="EMBL" id="NLW34396.1"/>
    </source>
</evidence>
<reference evidence="1" key="1">
    <citation type="journal article" date="2020" name="Biotechnol. Biofuels">
        <title>New insights from the biogas microbiome by comprehensive genome-resolved metagenomics of nearly 1600 species originating from multiple anaerobic digesters.</title>
        <authorList>
            <person name="Campanaro S."/>
            <person name="Treu L."/>
            <person name="Rodriguez-R L.M."/>
            <person name="Kovalovszki A."/>
            <person name="Ziels R.M."/>
            <person name="Maus I."/>
            <person name="Zhu X."/>
            <person name="Kougias P.G."/>
            <person name="Basile A."/>
            <person name="Luo G."/>
            <person name="Schluter A."/>
            <person name="Konstantinidis K.T."/>
            <person name="Angelidaki I."/>
        </authorList>
    </citation>
    <scope>NUCLEOTIDE SEQUENCE</scope>
    <source>
        <strain evidence="1">AS06rmzACSIP_7</strain>
    </source>
</reference>
<sequence>MKKGKNTAEILNGDGEFDDMELLSEGGDQERTLVLKAAPRSRRVQLIAQGAKEMRCICCNRIRPLAGAEEFEEGWVCEDCVPEMLEGPR</sequence>
<evidence type="ECO:0000313" key="2">
    <source>
        <dbReference type="Proteomes" id="UP000777265"/>
    </source>
</evidence>